<feature type="transmembrane region" description="Helical" evidence="1">
    <location>
        <begin position="212"/>
        <end position="235"/>
    </location>
</feature>
<dbReference type="PANTHER" id="PTHR37308:SF1">
    <property type="entry name" value="POLYPRENYL-PHOSPHATE TRANSPORTER"/>
    <property type="match status" value="1"/>
</dbReference>
<evidence type="ECO:0000256" key="1">
    <source>
        <dbReference type="SAM" id="Phobius"/>
    </source>
</evidence>
<keyword evidence="1" id="KW-1133">Transmembrane helix</keyword>
<dbReference type="AlphaFoldDB" id="A0A7G9GY00"/>
<sequence length="267" mass="28636">MLKLILKGIIIGIANIIPGVSGGTLAVILGIYDKLTEAIGNFPVVPMKKKIEYGKFLAQIGIGVVIGIVLFAKIIEFSVLNYPKITAGVFTVLILPSIPFIVKGENKKDGKNIIFFILGAIVASIFIYADYMYGDKSAAGDITTVLSMGYMIKLFLCGGVAAGAMIIPGISGSMLLLMLGEYYNVLGFINKFFTGLIHIGSFNSIGDIVSNLAIIELVVFGLGIIIGLVVIAKIINILLEKYRSSTLFFITGIIVVSILQIWMNACK</sequence>
<feature type="transmembrane region" description="Helical" evidence="1">
    <location>
        <begin position="113"/>
        <end position="131"/>
    </location>
</feature>
<dbReference type="EMBL" id="CP060637">
    <property type="protein sequence ID" value="QNM15682.1"/>
    <property type="molecule type" value="Genomic_DNA"/>
</dbReference>
<proteinExistence type="predicted"/>
<feature type="transmembrane region" description="Helical" evidence="1">
    <location>
        <begin position="53"/>
        <end position="75"/>
    </location>
</feature>
<feature type="transmembrane region" description="Helical" evidence="1">
    <location>
        <begin position="182"/>
        <end position="200"/>
    </location>
</feature>
<keyword evidence="1" id="KW-0472">Membrane</keyword>
<gene>
    <name evidence="2" type="ORF">H9Q81_02245</name>
</gene>
<name>A0A7G9GY00_9FUSO</name>
<dbReference type="Proteomes" id="UP000515913">
    <property type="component" value="Chromosome"/>
</dbReference>
<dbReference type="InterPro" id="IPR007163">
    <property type="entry name" value="VCA0040-like"/>
</dbReference>
<reference evidence="2 3" key="1">
    <citation type="submission" date="2020-08" db="EMBL/GenBank/DDBJ databases">
        <authorList>
            <person name="Liu C."/>
            <person name="Sun Q."/>
        </authorList>
    </citation>
    <scope>NUCLEOTIDE SEQUENCE [LARGE SCALE GENOMIC DNA]</scope>
    <source>
        <strain evidence="2 3">NSJ-57</strain>
    </source>
</reference>
<feature type="transmembrane region" description="Helical" evidence="1">
    <location>
        <begin position="151"/>
        <end position="170"/>
    </location>
</feature>
<dbReference type="KEGG" id="fho:H9Q81_02245"/>
<accession>A0A7G9GY00</accession>
<dbReference type="RefSeq" id="WP_187423045.1">
    <property type="nucleotide sequence ID" value="NZ_CP060637.1"/>
</dbReference>
<protein>
    <submittedName>
        <fullName evidence="2">DUF368 domain-containing protein</fullName>
    </submittedName>
</protein>
<dbReference type="PANTHER" id="PTHR37308">
    <property type="entry name" value="INTEGRAL MEMBRANE PROTEIN"/>
    <property type="match status" value="1"/>
</dbReference>
<keyword evidence="3" id="KW-1185">Reference proteome</keyword>
<feature type="transmembrane region" description="Helical" evidence="1">
    <location>
        <begin position="6"/>
        <end position="32"/>
    </location>
</feature>
<feature type="transmembrane region" description="Helical" evidence="1">
    <location>
        <begin position="247"/>
        <end position="265"/>
    </location>
</feature>
<dbReference type="Pfam" id="PF04018">
    <property type="entry name" value="VCA0040-like"/>
    <property type="match status" value="1"/>
</dbReference>
<evidence type="ECO:0000313" key="3">
    <source>
        <dbReference type="Proteomes" id="UP000515913"/>
    </source>
</evidence>
<evidence type="ECO:0000313" key="2">
    <source>
        <dbReference type="EMBL" id="QNM15682.1"/>
    </source>
</evidence>
<keyword evidence="1" id="KW-0812">Transmembrane</keyword>
<organism evidence="2 3">
    <name type="scientific">Fusobacterium hominis</name>
    <dbReference type="NCBI Taxonomy" id="2764326"/>
    <lineage>
        <taxon>Bacteria</taxon>
        <taxon>Fusobacteriati</taxon>
        <taxon>Fusobacteriota</taxon>
        <taxon>Fusobacteriia</taxon>
        <taxon>Fusobacteriales</taxon>
        <taxon>Fusobacteriaceae</taxon>
        <taxon>Fusobacterium</taxon>
    </lineage>
</organism>
<feature type="transmembrane region" description="Helical" evidence="1">
    <location>
        <begin position="81"/>
        <end position="101"/>
    </location>
</feature>